<dbReference type="EC" id="2.7.13.3" evidence="2"/>
<comment type="caution">
    <text evidence="5">The sequence shown here is derived from an EMBL/GenBank/DDBJ whole genome shotgun (WGS) entry which is preliminary data.</text>
</comment>
<gene>
    <name evidence="5" type="ORF">JYU14_04525</name>
</gene>
<dbReference type="SMART" id="SM00387">
    <property type="entry name" value="HATPase_c"/>
    <property type="match status" value="1"/>
</dbReference>
<dbReference type="InterPro" id="IPR036890">
    <property type="entry name" value="HATPase_C_sf"/>
</dbReference>
<evidence type="ECO:0000256" key="1">
    <source>
        <dbReference type="ARBA" id="ARBA00000085"/>
    </source>
</evidence>
<sequence length="251" mass="28041">MTRKGSPLAYDPLRANPMKEEEFSNEQLRNHKVFHIGILAVGLIHEFNNLLTGLFSSLSVLRLNLKDTTTLNYLDLIEQKANRAFLLTRSLLTFLRNDDTSQTPTDPIICINEAIEMTRHAFQKIINLDLRLPQYKYPVAISKTELNQILVNLLINAYDAIAVEGDISVHAQYEEGYFTFKIADTGQGMAPETKKQIFTPFYSTKESSSGIGLGLTIIKYLIDRAGGKVDVKSTPGNGSTFSISLPLARDV</sequence>
<dbReference type="Gene3D" id="1.10.287.130">
    <property type="match status" value="1"/>
</dbReference>
<dbReference type="Proteomes" id="UP000722121">
    <property type="component" value="Unassembled WGS sequence"/>
</dbReference>
<dbReference type="EMBL" id="JAFITR010000112">
    <property type="protein sequence ID" value="MBN4067329.1"/>
    <property type="molecule type" value="Genomic_DNA"/>
</dbReference>
<dbReference type="CDD" id="cd00082">
    <property type="entry name" value="HisKA"/>
    <property type="match status" value="1"/>
</dbReference>
<dbReference type="PANTHER" id="PTHR43065:SF42">
    <property type="entry name" value="TWO-COMPONENT SENSOR PPRA"/>
    <property type="match status" value="1"/>
</dbReference>
<organism evidence="5 6">
    <name type="scientific">Simkania negevensis</name>
    <dbReference type="NCBI Taxonomy" id="83561"/>
    <lineage>
        <taxon>Bacteria</taxon>
        <taxon>Pseudomonadati</taxon>
        <taxon>Chlamydiota</taxon>
        <taxon>Chlamydiia</taxon>
        <taxon>Parachlamydiales</taxon>
        <taxon>Simkaniaceae</taxon>
        <taxon>Simkania</taxon>
    </lineage>
</organism>
<name>A0ABS3ASZ7_9BACT</name>
<feature type="domain" description="Histidine kinase" evidence="4">
    <location>
        <begin position="42"/>
        <end position="249"/>
    </location>
</feature>
<reference evidence="5 6" key="1">
    <citation type="submission" date="2021-02" db="EMBL/GenBank/DDBJ databases">
        <title>Activity-based single-cell genomes from oceanic crustal fluid captures similar information to metagenomic and metatranscriptomic surveys with orders of magnitude less sampling.</title>
        <authorList>
            <person name="D'Angelo T.S."/>
            <person name="Orcutt B.N."/>
        </authorList>
    </citation>
    <scope>NUCLEOTIDE SEQUENCE [LARGE SCALE GENOMIC DNA]</scope>
    <source>
        <strain evidence="5">AH-315-G07</strain>
    </source>
</reference>
<evidence type="ECO:0000256" key="2">
    <source>
        <dbReference type="ARBA" id="ARBA00012438"/>
    </source>
</evidence>
<protein>
    <recommendedName>
        <fullName evidence="2">histidine kinase</fullName>
        <ecNumber evidence="2">2.7.13.3</ecNumber>
    </recommendedName>
</protein>
<dbReference type="InterPro" id="IPR003594">
    <property type="entry name" value="HATPase_dom"/>
</dbReference>
<dbReference type="PROSITE" id="PS50109">
    <property type="entry name" value="HIS_KIN"/>
    <property type="match status" value="1"/>
</dbReference>
<proteinExistence type="predicted"/>
<dbReference type="SUPFAM" id="SSF47384">
    <property type="entry name" value="Homodimeric domain of signal transducing histidine kinase"/>
    <property type="match status" value="1"/>
</dbReference>
<dbReference type="Pfam" id="PF02518">
    <property type="entry name" value="HATPase_c"/>
    <property type="match status" value="1"/>
</dbReference>
<accession>A0ABS3ASZ7</accession>
<keyword evidence="6" id="KW-1185">Reference proteome</keyword>
<comment type="catalytic activity">
    <reaction evidence="1">
        <text>ATP + protein L-histidine = ADP + protein N-phospho-L-histidine.</text>
        <dbReference type="EC" id="2.7.13.3"/>
    </reaction>
</comment>
<dbReference type="InterPro" id="IPR003661">
    <property type="entry name" value="HisK_dim/P_dom"/>
</dbReference>
<keyword evidence="5" id="KW-0418">Kinase</keyword>
<keyword evidence="3" id="KW-0597">Phosphoprotein</keyword>
<dbReference type="InterPro" id="IPR004358">
    <property type="entry name" value="Sig_transdc_His_kin-like_C"/>
</dbReference>
<dbReference type="SUPFAM" id="SSF55874">
    <property type="entry name" value="ATPase domain of HSP90 chaperone/DNA topoisomerase II/histidine kinase"/>
    <property type="match status" value="1"/>
</dbReference>
<evidence type="ECO:0000256" key="3">
    <source>
        <dbReference type="ARBA" id="ARBA00022553"/>
    </source>
</evidence>
<evidence type="ECO:0000313" key="5">
    <source>
        <dbReference type="EMBL" id="MBN4067329.1"/>
    </source>
</evidence>
<evidence type="ECO:0000313" key="6">
    <source>
        <dbReference type="Proteomes" id="UP000722121"/>
    </source>
</evidence>
<dbReference type="InterPro" id="IPR036097">
    <property type="entry name" value="HisK_dim/P_sf"/>
</dbReference>
<evidence type="ECO:0000259" key="4">
    <source>
        <dbReference type="PROSITE" id="PS50109"/>
    </source>
</evidence>
<dbReference type="PANTHER" id="PTHR43065">
    <property type="entry name" value="SENSOR HISTIDINE KINASE"/>
    <property type="match status" value="1"/>
</dbReference>
<dbReference type="PRINTS" id="PR00344">
    <property type="entry name" value="BCTRLSENSOR"/>
</dbReference>
<dbReference type="InterPro" id="IPR005467">
    <property type="entry name" value="His_kinase_dom"/>
</dbReference>
<dbReference type="GO" id="GO:0016301">
    <property type="term" value="F:kinase activity"/>
    <property type="evidence" value="ECO:0007669"/>
    <property type="project" value="UniProtKB-KW"/>
</dbReference>
<dbReference type="Gene3D" id="3.30.565.10">
    <property type="entry name" value="Histidine kinase-like ATPase, C-terminal domain"/>
    <property type="match status" value="1"/>
</dbReference>
<keyword evidence="5" id="KW-0808">Transferase</keyword>